<name>A0AAV8Y0W1_9CUCU</name>
<comment type="caution">
    <text evidence="1">The sequence shown here is derived from an EMBL/GenBank/DDBJ whole genome shotgun (WGS) entry which is preliminary data.</text>
</comment>
<sequence length="83" mass="9387">MNNMIVVLEAPSRKITSVQKYRRGSSENPKSTLTYSGLWREVEAIVGVDDRIFLPTSTDCNLFKMADNNVILKHEKVDVMIAT</sequence>
<evidence type="ECO:0000313" key="1">
    <source>
        <dbReference type="EMBL" id="KAJ8945024.1"/>
    </source>
</evidence>
<dbReference type="Proteomes" id="UP001162162">
    <property type="component" value="Unassembled WGS sequence"/>
</dbReference>
<protein>
    <submittedName>
        <fullName evidence="1">Uncharacterized protein</fullName>
    </submittedName>
</protein>
<dbReference type="EMBL" id="JAPWTK010000230">
    <property type="protein sequence ID" value="KAJ8945024.1"/>
    <property type="molecule type" value="Genomic_DNA"/>
</dbReference>
<gene>
    <name evidence="1" type="ORF">NQ318_016270</name>
</gene>
<proteinExistence type="predicted"/>
<keyword evidence="2" id="KW-1185">Reference proteome</keyword>
<dbReference type="AlphaFoldDB" id="A0AAV8Y0W1"/>
<accession>A0AAV8Y0W1</accession>
<evidence type="ECO:0000313" key="2">
    <source>
        <dbReference type="Proteomes" id="UP001162162"/>
    </source>
</evidence>
<reference evidence="1" key="1">
    <citation type="journal article" date="2023" name="Insect Mol. Biol.">
        <title>Genome sequencing provides insights into the evolution of gene families encoding plant cell wall-degrading enzymes in longhorned beetles.</title>
        <authorList>
            <person name="Shin N.R."/>
            <person name="Okamura Y."/>
            <person name="Kirsch R."/>
            <person name="Pauchet Y."/>
        </authorList>
    </citation>
    <scope>NUCLEOTIDE SEQUENCE</scope>
    <source>
        <strain evidence="1">AMC_N1</strain>
    </source>
</reference>
<organism evidence="1 2">
    <name type="scientific">Aromia moschata</name>
    <dbReference type="NCBI Taxonomy" id="1265417"/>
    <lineage>
        <taxon>Eukaryota</taxon>
        <taxon>Metazoa</taxon>
        <taxon>Ecdysozoa</taxon>
        <taxon>Arthropoda</taxon>
        <taxon>Hexapoda</taxon>
        <taxon>Insecta</taxon>
        <taxon>Pterygota</taxon>
        <taxon>Neoptera</taxon>
        <taxon>Endopterygota</taxon>
        <taxon>Coleoptera</taxon>
        <taxon>Polyphaga</taxon>
        <taxon>Cucujiformia</taxon>
        <taxon>Chrysomeloidea</taxon>
        <taxon>Cerambycidae</taxon>
        <taxon>Cerambycinae</taxon>
        <taxon>Callichromatini</taxon>
        <taxon>Aromia</taxon>
    </lineage>
</organism>